<evidence type="ECO:0000313" key="4">
    <source>
        <dbReference type="EMBL" id="OWK36717.1"/>
    </source>
</evidence>
<dbReference type="GO" id="GO:0016887">
    <property type="term" value="F:ATP hydrolysis activity"/>
    <property type="evidence" value="ECO:0007669"/>
    <property type="project" value="InterPro"/>
</dbReference>
<evidence type="ECO:0000259" key="3">
    <source>
        <dbReference type="Pfam" id="PF13304"/>
    </source>
</evidence>
<dbReference type="GO" id="GO:0006302">
    <property type="term" value="P:double-strand break repair"/>
    <property type="evidence" value="ECO:0007669"/>
    <property type="project" value="TreeGrafter"/>
</dbReference>
<dbReference type="InterPro" id="IPR027417">
    <property type="entry name" value="P-loop_NTPase"/>
</dbReference>
<feature type="compositionally biased region" description="Basic and acidic residues" evidence="1">
    <location>
        <begin position="44"/>
        <end position="57"/>
    </location>
</feature>
<dbReference type="PANTHER" id="PTHR32182:SF22">
    <property type="entry name" value="ATP-DEPENDENT ENDONUCLEASE, OLD FAMILY-RELATED"/>
    <property type="match status" value="1"/>
</dbReference>
<accession>A0A225DKN8</accession>
<dbReference type="EMBL" id="NIDE01000017">
    <property type="protein sequence ID" value="OWK36717.1"/>
    <property type="molecule type" value="Genomic_DNA"/>
</dbReference>
<name>A0A225DKN8_9BACT</name>
<keyword evidence="5" id="KW-1185">Reference proteome</keyword>
<dbReference type="GO" id="GO:0000731">
    <property type="term" value="P:DNA synthesis involved in DNA repair"/>
    <property type="evidence" value="ECO:0007669"/>
    <property type="project" value="TreeGrafter"/>
</dbReference>
<reference evidence="5" key="1">
    <citation type="submission" date="2017-06" db="EMBL/GenBank/DDBJ databases">
        <title>Genome analysis of Fimbriiglobus ruber SP5, the first member of the order Planctomycetales with confirmed chitinolytic capability.</title>
        <authorList>
            <person name="Ravin N.V."/>
            <person name="Rakitin A.L."/>
            <person name="Ivanova A.A."/>
            <person name="Beletsky A.V."/>
            <person name="Kulichevskaya I.S."/>
            <person name="Mardanov A.V."/>
            <person name="Dedysh S.N."/>
        </authorList>
    </citation>
    <scope>NUCLEOTIDE SEQUENCE [LARGE SCALE GENOMIC DNA]</scope>
    <source>
        <strain evidence="5">SP5</strain>
    </source>
</reference>
<organism evidence="4 5">
    <name type="scientific">Fimbriiglobus ruber</name>
    <dbReference type="NCBI Taxonomy" id="1908690"/>
    <lineage>
        <taxon>Bacteria</taxon>
        <taxon>Pseudomonadati</taxon>
        <taxon>Planctomycetota</taxon>
        <taxon>Planctomycetia</taxon>
        <taxon>Gemmatales</taxon>
        <taxon>Gemmataceae</taxon>
        <taxon>Fimbriiglobus</taxon>
    </lineage>
</organism>
<feature type="region of interest" description="Disordered" evidence="1">
    <location>
        <begin position="39"/>
        <end position="62"/>
    </location>
</feature>
<protein>
    <submittedName>
        <fullName evidence="4">ATPase</fullName>
    </submittedName>
</protein>
<feature type="domain" description="Endonuclease GajA/Old nuclease/RecF-like AAA" evidence="2">
    <location>
        <begin position="83"/>
        <end position="128"/>
    </location>
</feature>
<feature type="domain" description="ATPase AAA-type core" evidence="3">
    <location>
        <begin position="320"/>
        <end position="401"/>
    </location>
</feature>
<sequence length="458" mass="51884">MTGPGHEGPLGAGVRWVSPSRCNRFRRFPARRPVTFCPNRMRRSSVERGNDTRSPREKRSRLTRYGRRVGWQCLTVSGREGKMIRQVRIENFKSIPDLVLDLGRVTVLIGANGSGKSNILEAIATASAAAQNKLDNEFLSSRGIRTTEMQFMLSAFERSRLPIDNIGITIRRDNDIAFSCTVWADKTASYLKWKHRNTLPFLVKEIEEIVARLRDAGRSPEATFTPEFLNQLLTEKFVTLPGFLVYAPENSALRTFLAEGQILPLGIRGEGLFAHLKGLGSEKYIARMKRIKERLSLIDWFEEFEIPKDLGQGERSIRIRDRFLPDGTFFDQRSANEGFLFLLFYMTLFISPDTPAFFAIDNIDSSLNPKLCIALIQQIAILAKEYDKQVILATHNPAILDGLDLHDDEQRLLVVERNKSGHTRVHRVEAPKQVTGQSPVSLSEAFMRGYIGGLPKNF</sequence>
<dbReference type="GO" id="GO:0005524">
    <property type="term" value="F:ATP binding"/>
    <property type="evidence" value="ECO:0007669"/>
    <property type="project" value="InterPro"/>
</dbReference>
<gene>
    <name evidence="4" type="ORF">FRUB_09280</name>
</gene>
<dbReference type="Gene3D" id="3.40.50.300">
    <property type="entry name" value="P-loop containing nucleotide triphosphate hydrolases"/>
    <property type="match status" value="1"/>
</dbReference>
<dbReference type="PANTHER" id="PTHR32182">
    <property type="entry name" value="DNA REPLICATION AND REPAIR PROTEIN RECF"/>
    <property type="match status" value="1"/>
</dbReference>
<evidence type="ECO:0000256" key="1">
    <source>
        <dbReference type="SAM" id="MobiDB-lite"/>
    </source>
</evidence>
<proteinExistence type="predicted"/>
<evidence type="ECO:0000259" key="2">
    <source>
        <dbReference type="Pfam" id="PF13175"/>
    </source>
</evidence>
<dbReference type="InterPro" id="IPR003959">
    <property type="entry name" value="ATPase_AAA_core"/>
</dbReference>
<dbReference type="Pfam" id="PF13304">
    <property type="entry name" value="AAA_21"/>
    <property type="match status" value="1"/>
</dbReference>
<dbReference type="Proteomes" id="UP000214646">
    <property type="component" value="Unassembled WGS sequence"/>
</dbReference>
<evidence type="ECO:0000313" key="5">
    <source>
        <dbReference type="Proteomes" id="UP000214646"/>
    </source>
</evidence>
<dbReference type="AlphaFoldDB" id="A0A225DKN8"/>
<dbReference type="InterPro" id="IPR041685">
    <property type="entry name" value="AAA_GajA/Old/RecF-like"/>
</dbReference>
<dbReference type="SUPFAM" id="SSF52540">
    <property type="entry name" value="P-loop containing nucleoside triphosphate hydrolases"/>
    <property type="match status" value="1"/>
</dbReference>
<comment type="caution">
    <text evidence="4">The sequence shown here is derived from an EMBL/GenBank/DDBJ whole genome shotgun (WGS) entry which is preliminary data.</text>
</comment>
<dbReference type="Pfam" id="PF13175">
    <property type="entry name" value="AAA_15"/>
    <property type="match status" value="1"/>
</dbReference>